<accession>A0A6A4TCH0</accession>
<sequence length="364" mass="41264">MMSWKSALCNLAQVSDKQCGKLRLKICEEERLNDGETERESGRRRGKRKRDRNFRKEVISRRHYGDARASETQVPRRRDVYSRWLIAFHFHTFGEGIDALLTDAASHCETVAFISSDTDAQHSECTCCCEPISSCNFLQENQNQEQKRDSGGNTVVVTSLHLHLDTSIQLSRKCPFIGITFSGFTVNHGLEENIPTIEALIWAQRAVPQQPGAKFFPPAHRIEALVSQHPLLDERRIVGGGLRQTAMSDALFVRMVNSVNSNIRILTQHEKNIFSRKSVNYGDILNESVKKEAKPQTNGEHKGERLNGRCIFLLPFVGEECPLIVVMSMDDLNLIICRCGTGRTTRKQRRALEQLPSAESRENN</sequence>
<dbReference type="AlphaFoldDB" id="A0A6A4TCH0"/>
<gene>
    <name evidence="1" type="ORF">F2P81_006101</name>
</gene>
<name>A0A6A4TCH0_SCOMX</name>
<dbReference type="EMBL" id="VEVO01000005">
    <property type="protein sequence ID" value="KAF0042569.1"/>
    <property type="molecule type" value="Genomic_DNA"/>
</dbReference>
<protein>
    <submittedName>
        <fullName evidence="1">Uncharacterized protein</fullName>
    </submittedName>
</protein>
<organism evidence="1 2">
    <name type="scientific">Scophthalmus maximus</name>
    <name type="common">Turbot</name>
    <name type="synonym">Psetta maxima</name>
    <dbReference type="NCBI Taxonomy" id="52904"/>
    <lineage>
        <taxon>Eukaryota</taxon>
        <taxon>Metazoa</taxon>
        <taxon>Chordata</taxon>
        <taxon>Craniata</taxon>
        <taxon>Vertebrata</taxon>
        <taxon>Euteleostomi</taxon>
        <taxon>Actinopterygii</taxon>
        <taxon>Neopterygii</taxon>
        <taxon>Teleostei</taxon>
        <taxon>Neoteleostei</taxon>
        <taxon>Acanthomorphata</taxon>
        <taxon>Carangaria</taxon>
        <taxon>Pleuronectiformes</taxon>
        <taxon>Pleuronectoidei</taxon>
        <taxon>Scophthalmidae</taxon>
        <taxon>Scophthalmus</taxon>
    </lineage>
</organism>
<evidence type="ECO:0000313" key="1">
    <source>
        <dbReference type="EMBL" id="KAF0042569.1"/>
    </source>
</evidence>
<comment type="caution">
    <text evidence="1">The sequence shown here is derived from an EMBL/GenBank/DDBJ whole genome shotgun (WGS) entry which is preliminary data.</text>
</comment>
<evidence type="ECO:0000313" key="2">
    <source>
        <dbReference type="Proteomes" id="UP000438429"/>
    </source>
</evidence>
<reference evidence="1 2" key="1">
    <citation type="submission" date="2019-06" db="EMBL/GenBank/DDBJ databases">
        <title>Draft genomes of female and male turbot (Scophthalmus maximus).</title>
        <authorList>
            <person name="Xu H."/>
            <person name="Xu X.-W."/>
            <person name="Shao C."/>
            <person name="Chen S."/>
        </authorList>
    </citation>
    <scope>NUCLEOTIDE SEQUENCE [LARGE SCALE GENOMIC DNA]</scope>
    <source>
        <strain evidence="1">Ysfricsl-2016a</strain>
        <tissue evidence="1">Blood</tissue>
    </source>
</reference>
<proteinExistence type="predicted"/>
<dbReference type="Proteomes" id="UP000438429">
    <property type="component" value="Unassembled WGS sequence"/>
</dbReference>